<dbReference type="Pfam" id="PF11227">
    <property type="entry name" value="DUF3025"/>
    <property type="match status" value="3"/>
</dbReference>
<dbReference type="AlphaFoldDB" id="A0A3R8T091"/>
<dbReference type="Proteomes" id="UP000270261">
    <property type="component" value="Unassembled WGS sequence"/>
</dbReference>
<evidence type="ECO:0000313" key="1">
    <source>
        <dbReference type="EMBL" id="RRN43471.1"/>
    </source>
</evidence>
<keyword evidence="2" id="KW-1185">Reference proteome</keyword>
<protein>
    <submittedName>
        <fullName evidence="1">DUF3025 domain-containing protein</fullName>
    </submittedName>
</protein>
<name>A0A3R8T091_9BURK</name>
<organism evidence="1 2">
    <name type="scientific">Lautropia dentalis</name>
    <dbReference type="NCBI Taxonomy" id="2490857"/>
    <lineage>
        <taxon>Bacteria</taxon>
        <taxon>Pseudomonadati</taxon>
        <taxon>Pseudomonadota</taxon>
        <taxon>Betaproteobacteria</taxon>
        <taxon>Burkholderiales</taxon>
        <taxon>Burkholderiaceae</taxon>
        <taxon>Lautropia</taxon>
    </lineage>
</organism>
<proteinExistence type="predicted"/>
<evidence type="ECO:0000313" key="2">
    <source>
        <dbReference type="Proteomes" id="UP000270261"/>
    </source>
</evidence>
<accession>A0A3R8T091</accession>
<sequence length="415" mass="44821">MAILASSGSGVSASPFAGLPPLLQRLASPAWCHPGFAPYWPLLRRLWHMAWNEAGCPEGPLPVFCVTPQGGVGDQMTPGTQIPDGLFQGASAVGAQAMGASSTVGPDGAGRVSRDASPVDLPLSTWDTVHWLPFMNRLAAWRGLRAPDGTPLRFMAGSDVGAVDYERSVASGQIPCKLEGAGARHDFHNALVWLRFPRLKSAINQLHCRQADTGRRLRETSLHGGDGAIGEVSRYSNEAFSHDADAPKARGRGALRDALTLLDENGALWPAADPAWVALLEARQWTALFVERRQMLLGGKSLEGDAIQMDCLRPPGTFLGSHVPVIVGHGLLEKLHQPYKSMTAKLLPCSDPRGSLDWGTARRLWTLAREGELRPALLQPLPIQGWPGWDPANADPAFYRDEKVFRGPRPACDVK</sequence>
<gene>
    <name evidence="1" type="ORF">EHV23_08400</name>
</gene>
<reference evidence="1 2" key="1">
    <citation type="submission" date="2018-11" db="EMBL/GenBank/DDBJ databases">
        <title>Genome sequencing of Lautropia sp. KCOM 2505 (= ChDC F240).</title>
        <authorList>
            <person name="Kook J.-K."/>
            <person name="Park S.-N."/>
            <person name="Lim Y.K."/>
        </authorList>
    </citation>
    <scope>NUCLEOTIDE SEQUENCE [LARGE SCALE GENOMIC DNA]</scope>
    <source>
        <strain evidence="1 2">KCOM 2505</strain>
    </source>
</reference>
<dbReference type="EMBL" id="RRUE01000002">
    <property type="protein sequence ID" value="RRN43471.1"/>
    <property type="molecule type" value="Genomic_DNA"/>
</dbReference>
<dbReference type="RefSeq" id="WP_125095683.1">
    <property type="nucleotide sequence ID" value="NZ_RRUE01000002.1"/>
</dbReference>
<dbReference type="OrthoDB" id="5292474at2"/>
<comment type="caution">
    <text evidence="1">The sequence shown here is derived from an EMBL/GenBank/DDBJ whole genome shotgun (WGS) entry which is preliminary data.</text>
</comment>
<dbReference type="InterPro" id="IPR021390">
    <property type="entry name" value="DUF3025"/>
</dbReference>